<evidence type="ECO:0000313" key="2">
    <source>
        <dbReference type="Proteomes" id="UP000198598"/>
    </source>
</evidence>
<dbReference type="EMBL" id="FOLQ01000014">
    <property type="protein sequence ID" value="SFE46644.1"/>
    <property type="molecule type" value="Genomic_DNA"/>
</dbReference>
<name>A0A1I2ARL8_9BACT</name>
<evidence type="ECO:0000313" key="1">
    <source>
        <dbReference type="EMBL" id="SFE46644.1"/>
    </source>
</evidence>
<sequence length="41" mass="4956">MYKVGAKDVLKPSFFLSFVSQRMRYLTCKLMRLNYLLDIHE</sequence>
<dbReference type="AlphaFoldDB" id="A0A1I2ARL8"/>
<protein>
    <submittedName>
        <fullName evidence="1">Uncharacterized protein</fullName>
    </submittedName>
</protein>
<gene>
    <name evidence="1" type="ORF">SAMN05216167_11466</name>
</gene>
<dbReference type="Proteomes" id="UP000198598">
    <property type="component" value="Unassembled WGS sequence"/>
</dbReference>
<organism evidence="1 2">
    <name type="scientific">Spirosoma endophyticum</name>
    <dbReference type="NCBI Taxonomy" id="662367"/>
    <lineage>
        <taxon>Bacteria</taxon>
        <taxon>Pseudomonadati</taxon>
        <taxon>Bacteroidota</taxon>
        <taxon>Cytophagia</taxon>
        <taxon>Cytophagales</taxon>
        <taxon>Cytophagaceae</taxon>
        <taxon>Spirosoma</taxon>
    </lineage>
</organism>
<proteinExistence type="predicted"/>
<reference evidence="1 2" key="1">
    <citation type="submission" date="2016-10" db="EMBL/GenBank/DDBJ databases">
        <authorList>
            <person name="de Groot N.N."/>
        </authorList>
    </citation>
    <scope>NUCLEOTIDE SEQUENCE [LARGE SCALE GENOMIC DNA]</scope>
    <source>
        <strain evidence="1 2">DSM 26130</strain>
    </source>
</reference>
<dbReference type="STRING" id="662367.SAMN05216167_11466"/>
<keyword evidence="2" id="KW-1185">Reference proteome</keyword>
<accession>A0A1I2ARL8</accession>